<organism evidence="1 2">
    <name type="scientific">Persea americana</name>
    <name type="common">Avocado</name>
    <dbReference type="NCBI Taxonomy" id="3435"/>
    <lineage>
        <taxon>Eukaryota</taxon>
        <taxon>Viridiplantae</taxon>
        <taxon>Streptophyta</taxon>
        <taxon>Embryophyta</taxon>
        <taxon>Tracheophyta</taxon>
        <taxon>Spermatophyta</taxon>
        <taxon>Magnoliopsida</taxon>
        <taxon>Magnoliidae</taxon>
        <taxon>Laurales</taxon>
        <taxon>Lauraceae</taxon>
        <taxon>Persea</taxon>
    </lineage>
</organism>
<evidence type="ECO:0000313" key="1">
    <source>
        <dbReference type="EMBL" id="KAJ8633221.1"/>
    </source>
</evidence>
<evidence type="ECO:0000313" key="2">
    <source>
        <dbReference type="Proteomes" id="UP001234297"/>
    </source>
</evidence>
<comment type="caution">
    <text evidence="1">The sequence shown here is derived from an EMBL/GenBank/DDBJ whole genome shotgun (WGS) entry which is preliminary data.</text>
</comment>
<dbReference type="EMBL" id="CM056816">
    <property type="protein sequence ID" value="KAJ8633221.1"/>
    <property type="molecule type" value="Genomic_DNA"/>
</dbReference>
<keyword evidence="2" id="KW-1185">Reference proteome</keyword>
<name>A0ACC2LIE1_PERAE</name>
<protein>
    <submittedName>
        <fullName evidence="1">Uncharacterized protein</fullName>
    </submittedName>
</protein>
<dbReference type="Proteomes" id="UP001234297">
    <property type="component" value="Chromosome 8"/>
</dbReference>
<gene>
    <name evidence="1" type="ORF">MRB53_026557</name>
</gene>
<accession>A0ACC2LIE1</accession>
<proteinExistence type="predicted"/>
<sequence>MTTTVDNFEARSMKMKQKRTKMVFYMHHTETGKNVTAVPITGRKGHFRFAQGFAVLETAYLDLPNLNSVTKYNVTIYHY</sequence>
<reference evidence="1 2" key="1">
    <citation type="journal article" date="2022" name="Hortic Res">
        <title>A haplotype resolved chromosomal level avocado genome allows analysis of novel avocado genes.</title>
        <authorList>
            <person name="Nath O."/>
            <person name="Fletcher S.J."/>
            <person name="Hayward A."/>
            <person name="Shaw L.M."/>
            <person name="Masouleh A.K."/>
            <person name="Furtado A."/>
            <person name="Henry R.J."/>
            <person name="Mitter N."/>
        </authorList>
    </citation>
    <scope>NUCLEOTIDE SEQUENCE [LARGE SCALE GENOMIC DNA]</scope>
    <source>
        <strain evidence="2">cv. Hass</strain>
    </source>
</reference>